<protein>
    <submittedName>
        <fullName evidence="7">Heavy metal-binding protein HIP-like isoform X2</fullName>
    </submittedName>
</protein>
<dbReference type="PROSITE" id="PS50871">
    <property type="entry name" value="C1Q"/>
    <property type="match status" value="1"/>
</dbReference>
<dbReference type="InterPro" id="IPR008983">
    <property type="entry name" value="Tumour_necrosis_fac-like_dom"/>
</dbReference>
<keyword evidence="6" id="KW-1185">Reference proteome</keyword>
<feature type="chain" id="PRO_5034054820" evidence="4">
    <location>
        <begin position="19"/>
        <end position="247"/>
    </location>
</feature>
<evidence type="ECO:0000256" key="2">
    <source>
        <dbReference type="ARBA" id="ARBA00022525"/>
    </source>
</evidence>
<dbReference type="Pfam" id="PF00386">
    <property type="entry name" value="C1q"/>
    <property type="match status" value="1"/>
</dbReference>
<organism evidence="6 7">
    <name type="scientific">Crassostrea virginica</name>
    <name type="common">Eastern oyster</name>
    <dbReference type="NCBI Taxonomy" id="6565"/>
    <lineage>
        <taxon>Eukaryota</taxon>
        <taxon>Metazoa</taxon>
        <taxon>Spiralia</taxon>
        <taxon>Lophotrochozoa</taxon>
        <taxon>Mollusca</taxon>
        <taxon>Bivalvia</taxon>
        <taxon>Autobranchia</taxon>
        <taxon>Pteriomorphia</taxon>
        <taxon>Ostreida</taxon>
        <taxon>Ostreoidea</taxon>
        <taxon>Ostreidae</taxon>
        <taxon>Crassostrea</taxon>
    </lineage>
</organism>
<dbReference type="SMART" id="SM00110">
    <property type="entry name" value="C1Q"/>
    <property type="match status" value="1"/>
</dbReference>
<evidence type="ECO:0000313" key="7">
    <source>
        <dbReference type="RefSeq" id="XP_022301748.1"/>
    </source>
</evidence>
<dbReference type="InterPro" id="IPR001073">
    <property type="entry name" value="C1q_dom"/>
</dbReference>
<reference evidence="6" key="1">
    <citation type="submission" date="2024-06" db="UniProtKB">
        <authorList>
            <consortium name="RefSeq"/>
        </authorList>
    </citation>
    <scope>NUCLEOTIDE SEQUENCE [LARGE SCALE GENOMIC DNA]</scope>
</reference>
<dbReference type="RefSeq" id="XP_022301748.1">
    <property type="nucleotide sequence ID" value="XM_022446040.1"/>
</dbReference>
<dbReference type="GeneID" id="111109793"/>
<feature type="signal peptide" evidence="4">
    <location>
        <begin position="1"/>
        <end position="18"/>
    </location>
</feature>
<dbReference type="PANTHER" id="PTHR22923">
    <property type="entry name" value="CEREBELLIN-RELATED"/>
    <property type="match status" value="1"/>
</dbReference>
<feature type="domain" description="C1q" evidence="5">
    <location>
        <begin position="111"/>
        <end position="247"/>
    </location>
</feature>
<sequence length="247" mass="27178">MIAHFCVLALFFAPFGTAESNSNGCISREEFEKFKTDVLNRIEDQKKTILDLKSLLARFDDTSPISVHHEDLENNSTEDIPLHVSEDASSEPLPVRRLAPMKRLSSAAIRAPEDVIAFSAFLTNKEINPGAHHIIVYDHVLTNSGNGYSKHTGAFVAPRAGFYVFSWTTFANPGSYFPIELTVNSARAGIVFVQGDTTYNGVTGVAVVQLQQSDAVMVRSEPGYTPHGDIYSEHNMQTSFSGWCISC</sequence>
<accession>A0A8B8BEU9</accession>
<keyword evidence="3 4" id="KW-0732">Signal</keyword>
<gene>
    <name evidence="7" type="primary">LOC111109793</name>
</gene>
<evidence type="ECO:0000256" key="4">
    <source>
        <dbReference type="SAM" id="SignalP"/>
    </source>
</evidence>
<evidence type="ECO:0000259" key="5">
    <source>
        <dbReference type="PROSITE" id="PS50871"/>
    </source>
</evidence>
<evidence type="ECO:0000256" key="3">
    <source>
        <dbReference type="ARBA" id="ARBA00022729"/>
    </source>
</evidence>
<dbReference type="Gene3D" id="2.60.120.40">
    <property type="match status" value="1"/>
</dbReference>
<reference evidence="7" key="2">
    <citation type="submission" date="2025-08" db="UniProtKB">
        <authorList>
            <consortium name="RefSeq"/>
        </authorList>
    </citation>
    <scope>IDENTIFICATION</scope>
    <source>
        <tissue evidence="7">Whole sample</tissue>
    </source>
</reference>
<evidence type="ECO:0000313" key="6">
    <source>
        <dbReference type="Proteomes" id="UP000694844"/>
    </source>
</evidence>
<dbReference type="OrthoDB" id="6151356at2759"/>
<name>A0A8B8BEU9_CRAVI</name>
<dbReference type="PANTHER" id="PTHR22923:SF116">
    <property type="entry name" value="C1Q DOMAIN-CONTAINING PROTEIN"/>
    <property type="match status" value="1"/>
</dbReference>
<keyword evidence="2" id="KW-0964">Secreted</keyword>
<dbReference type="InterPro" id="IPR050822">
    <property type="entry name" value="Cerebellin_Synaptic_Org"/>
</dbReference>
<dbReference type="GO" id="GO:0005576">
    <property type="term" value="C:extracellular region"/>
    <property type="evidence" value="ECO:0007669"/>
    <property type="project" value="UniProtKB-SubCell"/>
</dbReference>
<dbReference type="PRINTS" id="PR00007">
    <property type="entry name" value="COMPLEMNTC1Q"/>
</dbReference>
<dbReference type="AlphaFoldDB" id="A0A8B8BEU9"/>
<dbReference type="Proteomes" id="UP000694844">
    <property type="component" value="Chromosome 1"/>
</dbReference>
<comment type="subcellular location">
    <subcellularLocation>
        <location evidence="1">Secreted</location>
    </subcellularLocation>
</comment>
<evidence type="ECO:0000256" key="1">
    <source>
        <dbReference type="ARBA" id="ARBA00004613"/>
    </source>
</evidence>
<proteinExistence type="predicted"/>
<dbReference type="SUPFAM" id="SSF49842">
    <property type="entry name" value="TNF-like"/>
    <property type="match status" value="1"/>
</dbReference>